<evidence type="ECO:0000313" key="2">
    <source>
        <dbReference type="EMBL" id="CAL1290728.1"/>
    </source>
</evidence>
<feature type="non-terminal residue" evidence="2">
    <location>
        <position position="73"/>
    </location>
</feature>
<gene>
    <name evidence="2" type="ORF">LARSCL_LOCUS16665</name>
</gene>
<evidence type="ECO:0000256" key="1">
    <source>
        <dbReference type="SAM" id="SignalP"/>
    </source>
</evidence>
<sequence>MKLSIALIFLSGLTLSLAVSRSKRAAYELPDGADLIVGSVRTSFICSNEGYYADIQNNCQIFHVCHTAYHTDG</sequence>
<dbReference type="EMBL" id="CAXIEN010000269">
    <property type="protein sequence ID" value="CAL1290728.1"/>
    <property type="molecule type" value="Genomic_DNA"/>
</dbReference>
<accession>A0AAV2B399</accession>
<name>A0AAV2B399_9ARAC</name>
<keyword evidence="3" id="KW-1185">Reference proteome</keyword>
<proteinExistence type="predicted"/>
<evidence type="ECO:0000313" key="3">
    <source>
        <dbReference type="Proteomes" id="UP001497382"/>
    </source>
</evidence>
<keyword evidence="1" id="KW-0732">Signal</keyword>
<reference evidence="2 3" key="1">
    <citation type="submission" date="2024-04" db="EMBL/GenBank/DDBJ databases">
        <authorList>
            <person name="Rising A."/>
            <person name="Reimegard J."/>
            <person name="Sonavane S."/>
            <person name="Akerstrom W."/>
            <person name="Nylinder S."/>
            <person name="Hedman E."/>
            <person name="Kallberg Y."/>
        </authorList>
    </citation>
    <scope>NUCLEOTIDE SEQUENCE [LARGE SCALE GENOMIC DNA]</scope>
</reference>
<dbReference type="Proteomes" id="UP001497382">
    <property type="component" value="Unassembled WGS sequence"/>
</dbReference>
<organism evidence="2 3">
    <name type="scientific">Larinioides sclopetarius</name>
    <dbReference type="NCBI Taxonomy" id="280406"/>
    <lineage>
        <taxon>Eukaryota</taxon>
        <taxon>Metazoa</taxon>
        <taxon>Ecdysozoa</taxon>
        <taxon>Arthropoda</taxon>
        <taxon>Chelicerata</taxon>
        <taxon>Arachnida</taxon>
        <taxon>Araneae</taxon>
        <taxon>Araneomorphae</taxon>
        <taxon>Entelegynae</taxon>
        <taxon>Araneoidea</taxon>
        <taxon>Araneidae</taxon>
        <taxon>Larinioides</taxon>
    </lineage>
</organism>
<dbReference type="AlphaFoldDB" id="A0AAV2B399"/>
<feature type="chain" id="PRO_5043460882" evidence="1">
    <location>
        <begin position="19"/>
        <end position="73"/>
    </location>
</feature>
<comment type="caution">
    <text evidence="2">The sequence shown here is derived from an EMBL/GenBank/DDBJ whole genome shotgun (WGS) entry which is preliminary data.</text>
</comment>
<protein>
    <submittedName>
        <fullName evidence="2">Uncharacterized protein</fullName>
    </submittedName>
</protein>
<feature type="signal peptide" evidence="1">
    <location>
        <begin position="1"/>
        <end position="18"/>
    </location>
</feature>